<organism evidence="3 4">
    <name type="scientific">Caenorhabditis auriculariae</name>
    <dbReference type="NCBI Taxonomy" id="2777116"/>
    <lineage>
        <taxon>Eukaryota</taxon>
        <taxon>Metazoa</taxon>
        <taxon>Ecdysozoa</taxon>
        <taxon>Nematoda</taxon>
        <taxon>Chromadorea</taxon>
        <taxon>Rhabditida</taxon>
        <taxon>Rhabditina</taxon>
        <taxon>Rhabditomorpha</taxon>
        <taxon>Rhabditoidea</taxon>
        <taxon>Rhabditidae</taxon>
        <taxon>Peloderinae</taxon>
        <taxon>Caenorhabditis</taxon>
    </lineage>
</organism>
<dbReference type="OrthoDB" id="5782585at2759"/>
<dbReference type="AlphaFoldDB" id="A0A8S1GPP6"/>
<sequence>MAPWARLLVIFSLCAVLLTSLSSAQSEPAKDKKQGRKVSEVGPSFMKRTPLFFRPQRHTLALLLLS</sequence>
<keyword evidence="2" id="KW-0732">Signal</keyword>
<evidence type="ECO:0000256" key="2">
    <source>
        <dbReference type="SAM" id="SignalP"/>
    </source>
</evidence>
<dbReference type="Proteomes" id="UP000835052">
    <property type="component" value="Unassembled WGS sequence"/>
</dbReference>
<dbReference type="EMBL" id="CAJGYM010000003">
    <property type="protein sequence ID" value="CAD6185647.1"/>
    <property type="molecule type" value="Genomic_DNA"/>
</dbReference>
<evidence type="ECO:0000313" key="4">
    <source>
        <dbReference type="Proteomes" id="UP000835052"/>
    </source>
</evidence>
<accession>A0A8S1GPP6</accession>
<feature type="chain" id="PRO_5035829986" evidence="2">
    <location>
        <begin position="25"/>
        <end position="66"/>
    </location>
</feature>
<gene>
    <name evidence="3" type="ORF">CAUJ_LOCUS1566</name>
</gene>
<feature type="signal peptide" evidence="2">
    <location>
        <begin position="1"/>
        <end position="24"/>
    </location>
</feature>
<reference evidence="3" key="1">
    <citation type="submission" date="2020-10" db="EMBL/GenBank/DDBJ databases">
        <authorList>
            <person name="Kikuchi T."/>
        </authorList>
    </citation>
    <scope>NUCLEOTIDE SEQUENCE</scope>
    <source>
        <strain evidence="3">NKZ352</strain>
    </source>
</reference>
<evidence type="ECO:0000256" key="1">
    <source>
        <dbReference type="SAM" id="MobiDB-lite"/>
    </source>
</evidence>
<protein>
    <submittedName>
        <fullName evidence="3">Uncharacterized protein</fullName>
    </submittedName>
</protein>
<comment type="caution">
    <text evidence="3">The sequence shown here is derived from an EMBL/GenBank/DDBJ whole genome shotgun (WGS) entry which is preliminary data.</text>
</comment>
<proteinExistence type="predicted"/>
<feature type="region of interest" description="Disordered" evidence="1">
    <location>
        <begin position="23"/>
        <end position="42"/>
    </location>
</feature>
<keyword evidence="4" id="KW-1185">Reference proteome</keyword>
<evidence type="ECO:0000313" key="3">
    <source>
        <dbReference type="EMBL" id="CAD6185647.1"/>
    </source>
</evidence>
<name>A0A8S1GPP6_9PELO</name>